<dbReference type="GeneID" id="28968079"/>
<proteinExistence type="predicted"/>
<reference evidence="4" key="3">
    <citation type="submission" date="2024-02" db="EMBL/GenBank/DDBJ databases">
        <title>Comparative genomics of Cryptococcus and Kwoniella reveals pathogenesis evolution and contrasting modes of karyotype evolution via chromosome fusion or intercentromeric recombination.</title>
        <authorList>
            <person name="Coelho M.A."/>
            <person name="David-Palma M."/>
            <person name="Shea T."/>
            <person name="Bowers K."/>
            <person name="McGinley-Smith S."/>
            <person name="Mohammad A.W."/>
            <person name="Gnirke A."/>
            <person name="Yurkov A.M."/>
            <person name="Nowrousian M."/>
            <person name="Sun S."/>
            <person name="Cuomo C.A."/>
            <person name="Heitman J."/>
        </authorList>
    </citation>
    <scope>NUCLEOTIDE SEQUENCE</scope>
    <source>
        <strain evidence="4">CBS 10117</strain>
    </source>
</reference>
<dbReference type="EMBL" id="CP144534">
    <property type="protein sequence ID" value="WWC62051.1"/>
    <property type="molecule type" value="Genomic_DNA"/>
</dbReference>
<feature type="domain" description="BTB" evidence="2">
    <location>
        <begin position="28"/>
        <end position="87"/>
    </location>
</feature>
<dbReference type="OrthoDB" id="2564814at2759"/>
<evidence type="ECO:0000259" key="2">
    <source>
        <dbReference type="PROSITE" id="PS50097"/>
    </source>
</evidence>
<dbReference type="InterPro" id="IPR000210">
    <property type="entry name" value="BTB/POZ_dom"/>
</dbReference>
<accession>A0A1A6A4S3</accession>
<reference evidence="3" key="1">
    <citation type="submission" date="2013-07" db="EMBL/GenBank/DDBJ databases">
        <title>The Genome Sequence of Cryptococcus dejecticola CBS10117.</title>
        <authorList>
            <consortium name="The Broad Institute Genome Sequencing Platform"/>
            <person name="Cuomo C."/>
            <person name="Litvintseva A."/>
            <person name="Chen Y."/>
            <person name="Heitman J."/>
            <person name="Sun S."/>
            <person name="Springer D."/>
            <person name="Dromer F."/>
            <person name="Young S.K."/>
            <person name="Zeng Q."/>
            <person name="Gargeya S."/>
            <person name="Fitzgerald M."/>
            <person name="Abouelleil A."/>
            <person name="Alvarado L."/>
            <person name="Berlin A.M."/>
            <person name="Chapman S.B."/>
            <person name="Dewar J."/>
            <person name="Goldberg J."/>
            <person name="Griggs A."/>
            <person name="Gujja S."/>
            <person name="Hansen M."/>
            <person name="Howarth C."/>
            <person name="Imamovic A."/>
            <person name="Larimer J."/>
            <person name="McCowan C."/>
            <person name="Murphy C."/>
            <person name="Pearson M."/>
            <person name="Priest M."/>
            <person name="Roberts A."/>
            <person name="Saif S."/>
            <person name="Shea T."/>
            <person name="Sykes S."/>
            <person name="Wortman J."/>
            <person name="Nusbaum C."/>
            <person name="Birren B."/>
        </authorList>
    </citation>
    <scope>NUCLEOTIDE SEQUENCE [LARGE SCALE GENOMIC DNA]</scope>
    <source>
        <strain evidence="3">CBS 10117</strain>
    </source>
</reference>
<dbReference type="AlphaFoldDB" id="A0A1A6A4S3"/>
<feature type="region of interest" description="Disordered" evidence="1">
    <location>
        <begin position="1"/>
        <end position="21"/>
    </location>
</feature>
<evidence type="ECO:0000313" key="3">
    <source>
        <dbReference type="EMBL" id="OBR85052.1"/>
    </source>
</evidence>
<dbReference type="PROSITE" id="PS50097">
    <property type="entry name" value="BTB"/>
    <property type="match status" value="1"/>
</dbReference>
<protein>
    <recommendedName>
        <fullName evidence="2">BTB domain-containing protein</fullName>
    </recommendedName>
</protein>
<dbReference type="CDD" id="cd18186">
    <property type="entry name" value="BTB_POZ_ZBTB_KLHL-like"/>
    <property type="match status" value="1"/>
</dbReference>
<dbReference type="VEuPathDB" id="FungiDB:I303_04380"/>
<dbReference type="RefSeq" id="XP_018262894.1">
    <property type="nucleotide sequence ID" value="XM_018407683.1"/>
</dbReference>
<dbReference type="KEGG" id="kdj:28968079"/>
<organism evidence="3">
    <name type="scientific">Kwoniella dejecticola CBS 10117</name>
    <dbReference type="NCBI Taxonomy" id="1296121"/>
    <lineage>
        <taxon>Eukaryota</taxon>
        <taxon>Fungi</taxon>
        <taxon>Dikarya</taxon>
        <taxon>Basidiomycota</taxon>
        <taxon>Agaricomycotina</taxon>
        <taxon>Tremellomycetes</taxon>
        <taxon>Tremellales</taxon>
        <taxon>Cryptococcaceae</taxon>
        <taxon>Kwoniella</taxon>
    </lineage>
</organism>
<evidence type="ECO:0000256" key="1">
    <source>
        <dbReference type="SAM" id="MobiDB-lite"/>
    </source>
</evidence>
<sequence length="268" mass="30228">MDGEIAKPTAPPEPSKPKLHPVHCDPTLDVTLISKDNVEFRASSFQLSQFSEFFQGLFSLPPPNNGAREAIHLDFEGSTVAKFLDLMLLPERYHSIAINELRHPDLIAPLIGLADFAACKNTLLMKLREALRHHCRFYPLEILKFASDNDEREIGFATAAIRHFDKAVGFPGSLCVTSGEKGHCLGRWKKIRSEFAKLSPAFQVELFTITLIRCYARSDANSHTFNRDDWEKISKAFDPSLSMYDKLAKMNGWTYGGPRSEDDSLERP</sequence>
<gene>
    <name evidence="3" type="ORF">I303_04380</name>
    <name evidence="4" type="ORF">I303_104640</name>
</gene>
<name>A0A1A6A4S3_9TREE</name>
<reference evidence="4" key="2">
    <citation type="submission" date="2013-07" db="EMBL/GenBank/DDBJ databases">
        <authorList>
            <consortium name="The Broad Institute Genome Sequencing Platform"/>
            <person name="Cuomo C."/>
            <person name="Litvintseva A."/>
            <person name="Chen Y."/>
            <person name="Heitman J."/>
            <person name="Sun S."/>
            <person name="Springer D."/>
            <person name="Dromer F."/>
            <person name="Young S.K."/>
            <person name="Zeng Q."/>
            <person name="Gargeya S."/>
            <person name="Fitzgerald M."/>
            <person name="Abouelleil A."/>
            <person name="Alvarado L."/>
            <person name="Berlin A.M."/>
            <person name="Chapman S.B."/>
            <person name="Dewar J."/>
            <person name="Goldberg J."/>
            <person name="Griggs A."/>
            <person name="Gujja S."/>
            <person name="Hansen M."/>
            <person name="Howarth C."/>
            <person name="Imamovic A."/>
            <person name="Larimer J."/>
            <person name="McCowan C."/>
            <person name="Murphy C."/>
            <person name="Pearson M."/>
            <person name="Priest M."/>
            <person name="Roberts A."/>
            <person name="Saif S."/>
            <person name="Shea T."/>
            <person name="Sykes S."/>
            <person name="Wortman J."/>
            <person name="Nusbaum C."/>
            <person name="Birren B."/>
        </authorList>
    </citation>
    <scope>NUCLEOTIDE SEQUENCE</scope>
    <source>
        <strain evidence="4">CBS 10117</strain>
    </source>
</reference>
<keyword evidence="5" id="KW-1185">Reference proteome</keyword>
<evidence type="ECO:0000313" key="5">
    <source>
        <dbReference type="Proteomes" id="UP000078595"/>
    </source>
</evidence>
<evidence type="ECO:0000313" key="4">
    <source>
        <dbReference type="EMBL" id="WWC62051.1"/>
    </source>
</evidence>
<dbReference type="EMBL" id="KI894031">
    <property type="protein sequence ID" value="OBR85052.1"/>
    <property type="molecule type" value="Genomic_DNA"/>
</dbReference>
<dbReference type="Proteomes" id="UP000078595">
    <property type="component" value="Chromosome 5"/>
</dbReference>